<dbReference type="EMBL" id="RCHU02000016">
    <property type="protein sequence ID" value="KAL3569310.1"/>
    <property type="molecule type" value="Genomic_DNA"/>
</dbReference>
<evidence type="ECO:0000313" key="2">
    <source>
        <dbReference type="Proteomes" id="UP000309997"/>
    </source>
</evidence>
<sequence length="802" mass="85731">MRNHHIKLVLALCSLVTVVFSVTDSNDFAILKAFREGLENPGLLEWPADGDDPCGQSWKHVLCSGSRVTQIQVQNMSLKGTLPQNLNKLTKLQRLGLQRNQFTGALPSLGGLSELQYVYLDFNQFDSIPSNCFDGLVSLQFLALDSNNFNASTGWSFPEGLQDSAQLTNLSCMFCNLAGPLPVFLGSLPSLQSLKLSGNNLSGEIPVSFKGGMSLQNLWLNDQNGGGLSGTIDVVTTMDSVNVLWLHGNQFTGTIPESIGNLTVLQDLNLNGNQLVGFVPDSLAKMPLQHLDLNNNQLMGPIPKFKATEVSCTSNAFCQSTPGVPCAPEVMALLEFLGSLNYPSRLVSSWTGNNPCLWLGLACDPNSKVNSIVLPNHNLSGTLSPSVAKLDSLFQVKLASNNLGGHIPDDWTSLTSLKTLDLSANNISPPLPKFSGTVNVVISGNPLFNGGSPANPVPSPGNNPSSGSSDSPPSNPSSPNKGIGSSPMNSSVSTKPKMSTFVAIIALVASIAFIAILVIPLSIYCCKKRKDTFQAPSSLVIHPRDPSDSDNTVKVVVSHDTNGCASTITGNGSASRNSSGIGESHVIEAGNLVISVQVLRNVTKNFASENELGRANSLLHYRVLLNDLLTGLMALDDDRPEESQYLAAWFWQIKSEKQKLRAAIDPALDVKDENLPLNQMVKGWQEAEGKDLSYVDLKDSKSSIPARPAGFAESFTSADGRHEVPDAQGSHVDLEVLVEIYVVPFVVILVDQSALGLQGGSSQLKECLYIVCLVSPLLAAQTCVAQVKSTCDYRTDVNSSIA</sequence>
<gene>
    <name evidence="1" type="ORF">D5086_029200</name>
</gene>
<reference evidence="1 2" key="1">
    <citation type="journal article" date="2024" name="Plant Biotechnol. J.">
        <title>Genome and CRISPR/Cas9 system of a widespread forest tree (Populus alba) in the world.</title>
        <authorList>
            <person name="Liu Y.J."/>
            <person name="Jiang P.F."/>
            <person name="Han X.M."/>
            <person name="Li X.Y."/>
            <person name="Wang H.M."/>
            <person name="Wang Y.J."/>
            <person name="Wang X.X."/>
            <person name="Zeng Q.Y."/>
        </authorList>
    </citation>
    <scope>NUCLEOTIDE SEQUENCE [LARGE SCALE GENOMIC DNA]</scope>
    <source>
        <strain evidence="2">cv. PAL-ZL1</strain>
    </source>
</reference>
<proteinExistence type="predicted"/>
<organism evidence="1 2">
    <name type="scientific">Populus alba</name>
    <name type="common">White poplar</name>
    <dbReference type="NCBI Taxonomy" id="43335"/>
    <lineage>
        <taxon>Eukaryota</taxon>
        <taxon>Viridiplantae</taxon>
        <taxon>Streptophyta</taxon>
        <taxon>Embryophyta</taxon>
        <taxon>Tracheophyta</taxon>
        <taxon>Spermatophyta</taxon>
        <taxon>Magnoliopsida</taxon>
        <taxon>eudicotyledons</taxon>
        <taxon>Gunneridae</taxon>
        <taxon>Pentapetalae</taxon>
        <taxon>rosids</taxon>
        <taxon>fabids</taxon>
        <taxon>Malpighiales</taxon>
        <taxon>Salicaceae</taxon>
        <taxon>Saliceae</taxon>
        <taxon>Populus</taxon>
    </lineage>
</organism>
<comment type="caution">
    <text evidence="1">The sequence shown here is derived from an EMBL/GenBank/DDBJ whole genome shotgun (WGS) entry which is preliminary data.</text>
</comment>
<accession>A0ACC4ASY8</accession>
<dbReference type="Proteomes" id="UP000309997">
    <property type="component" value="Unassembled WGS sequence"/>
</dbReference>
<evidence type="ECO:0000313" key="1">
    <source>
        <dbReference type="EMBL" id="KAL3569310.1"/>
    </source>
</evidence>
<keyword evidence="2" id="KW-1185">Reference proteome</keyword>
<protein>
    <submittedName>
        <fullName evidence="1">Uncharacterized protein</fullName>
    </submittedName>
</protein>
<name>A0ACC4ASY8_POPAL</name>